<dbReference type="InterPro" id="IPR013087">
    <property type="entry name" value="Znf_C2H2_type"/>
</dbReference>
<keyword evidence="11" id="KW-1185">Reference proteome</keyword>
<keyword evidence="3" id="KW-0677">Repeat</keyword>
<evidence type="ECO:0000256" key="2">
    <source>
        <dbReference type="ARBA" id="ARBA00022723"/>
    </source>
</evidence>
<dbReference type="AlphaFoldDB" id="A0A553N0M4"/>
<feature type="domain" description="C2H2-type" evidence="9">
    <location>
        <begin position="132"/>
        <end position="159"/>
    </location>
</feature>
<sequence>MALIKEECEDLEIEEVIVKEEDLEEQTAMRTPQEQSEALSENEEKDDFSLLSDEYSSQGAVFPDSETLETATASCESFQLCERSSSQHAKLQPDIRVDDGEKPYTCQQCGKSYNLLQSYKRHVKLHNGEKPYTCQLCGKSFNWQQSYTRHIRVHTGEKPYSCPQCGKRFSQHGCLDYHMKTHTG</sequence>
<feature type="non-terminal residue" evidence="10">
    <location>
        <position position="184"/>
    </location>
</feature>
<dbReference type="FunFam" id="3.30.160.60:FF:000100">
    <property type="entry name" value="Zinc finger 45-like"/>
    <property type="match status" value="1"/>
</dbReference>
<dbReference type="GO" id="GO:0000981">
    <property type="term" value="F:DNA-binding transcription factor activity, RNA polymerase II-specific"/>
    <property type="evidence" value="ECO:0007669"/>
    <property type="project" value="TreeGrafter"/>
</dbReference>
<comment type="subcellular location">
    <subcellularLocation>
        <location evidence="1">Nucleus</location>
    </subcellularLocation>
</comment>
<dbReference type="PANTHER" id="PTHR24394:SF44">
    <property type="entry name" value="ZINC FINGER PROTEIN 271-LIKE"/>
    <property type="match status" value="1"/>
</dbReference>
<dbReference type="EMBL" id="SRMA01027155">
    <property type="protein sequence ID" value="TRY58986.1"/>
    <property type="molecule type" value="Genomic_DNA"/>
</dbReference>
<dbReference type="SUPFAM" id="SSF57667">
    <property type="entry name" value="beta-beta-alpha zinc fingers"/>
    <property type="match status" value="2"/>
</dbReference>
<dbReference type="OrthoDB" id="654211at2759"/>
<evidence type="ECO:0000256" key="7">
    <source>
        <dbReference type="PROSITE-ProRule" id="PRU00042"/>
    </source>
</evidence>
<dbReference type="Pfam" id="PF00096">
    <property type="entry name" value="zf-C2H2"/>
    <property type="match status" value="1"/>
</dbReference>
<evidence type="ECO:0000313" key="10">
    <source>
        <dbReference type="EMBL" id="TRY58986.1"/>
    </source>
</evidence>
<dbReference type="Pfam" id="PF13465">
    <property type="entry name" value="zf-H2C2_2"/>
    <property type="match status" value="1"/>
</dbReference>
<evidence type="ECO:0000259" key="9">
    <source>
        <dbReference type="PROSITE" id="PS50157"/>
    </source>
</evidence>
<evidence type="ECO:0000256" key="5">
    <source>
        <dbReference type="ARBA" id="ARBA00022833"/>
    </source>
</evidence>
<evidence type="ECO:0000256" key="3">
    <source>
        <dbReference type="ARBA" id="ARBA00022737"/>
    </source>
</evidence>
<evidence type="ECO:0000256" key="6">
    <source>
        <dbReference type="ARBA" id="ARBA00023242"/>
    </source>
</evidence>
<accession>A0A553N0M4</accession>
<evidence type="ECO:0000313" key="11">
    <source>
        <dbReference type="Proteomes" id="UP000316079"/>
    </source>
</evidence>
<dbReference type="SMART" id="SM00355">
    <property type="entry name" value="ZnF_C2H2"/>
    <property type="match status" value="3"/>
</dbReference>
<name>A0A553N0M4_9TELE</name>
<keyword evidence="5" id="KW-0862">Zinc</keyword>
<dbReference type="STRING" id="623744.A0A553N0M4"/>
<dbReference type="PANTHER" id="PTHR24394">
    <property type="entry name" value="ZINC FINGER PROTEIN"/>
    <property type="match status" value="1"/>
</dbReference>
<dbReference type="GO" id="GO:0008270">
    <property type="term" value="F:zinc ion binding"/>
    <property type="evidence" value="ECO:0007669"/>
    <property type="project" value="UniProtKB-KW"/>
</dbReference>
<dbReference type="InterPro" id="IPR036236">
    <property type="entry name" value="Znf_C2H2_sf"/>
</dbReference>
<protein>
    <recommendedName>
        <fullName evidence="9">C2H2-type domain-containing protein</fullName>
    </recommendedName>
</protein>
<dbReference type="PROSITE" id="PS00028">
    <property type="entry name" value="ZINC_FINGER_C2H2_1"/>
    <property type="match status" value="3"/>
</dbReference>
<keyword evidence="2" id="KW-0479">Metal-binding</keyword>
<proteinExistence type="predicted"/>
<organism evidence="10 11">
    <name type="scientific">Danionella cerebrum</name>
    <dbReference type="NCBI Taxonomy" id="2873325"/>
    <lineage>
        <taxon>Eukaryota</taxon>
        <taxon>Metazoa</taxon>
        <taxon>Chordata</taxon>
        <taxon>Craniata</taxon>
        <taxon>Vertebrata</taxon>
        <taxon>Euteleostomi</taxon>
        <taxon>Actinopterygii</taxon>
        <taxon>Neopterygii</taxon>
        <taxon>Teleostei</taxon>
        <taxon>Ostariophysi</taxon>
        <taxon>Cypriniformes</taxon>
        <taxon>Danionidae</taxon>
        <taxon>Danioninae</taxon>
        <taxon>Danionella</taxon>
    </lineage>
</organism>
<reference evidence="10 11" key="1">
    <citation type="journal article" date="2019" name="Sci. Data">
        <title>Hybrid genome assembly and annotation of Danionella translucida.</title>
        <authorList>
            <person name="Kadobianskyi M."/>
            <person name="Schulze L."/>
            <person name="Schuelke M."/>
            <person name="Judkewitz B."/>
        </authorList>
    </citation>
    <scope>NUCLEOTIDE SEQUENCE [LARGE SCALE GENOMIC DNA]</scope>
    <source>
        <strain evidence="10 11">Bolton</strain>
    </source>
</reference>
<feature type="compositionally biased region" description="Polar residues" evidence="8">
    <location>
        <begin position="28"/>
        <end position="39"/>
    </location>
</feature>
<dbReference type="Gene3D" id="3.30.160.60">
    <property type="entry name" value="Classic Zinc Finger"/>
    <property type="match status" value="3"/>
</dbReference>
<dbReference type="FunFam" id="3.30.160.60:FF:001639">
    <property type="entry name" value="Si:dkey-7i4.21"/>
    <property type="match status" value="2"/>
</dbReference>
<feature type="domain" description="C2H2-type" evidence="9">
    <location>
        <begin position="104"/>
        <end position="131"/>
    </location>
</feature>
<keyword evidence="6" id="KW-0539">Nucleus</keyword>
<evidence type="ECO:0000256" key="4">
    <source>
        <dbReference type="ARBA" id="ARBA00022771"/>
    </source>
</evidence>
<evidence type="ECO:0000256" key="8">
    <source>
        <dbReference type="SAM" id="MobiDB-lite"/>
    </source>
</evidence>
<feature type="region of interest" description="Disordered" evidence="8">
    <location>
        <begin position="18"/>
        <end position="50"/>
    </location>
</feature>
<feature type="domain" description="C2H2-type" evidence="9">
    <location>
        <begin position="160"/>
        <end position="184"/>
    </location>
</feature>
<evidence type="ECO:0000256" key="1">
    <source>
        <dbReference type="ARBA" id="ARBA00004123"/>
    </source>
</evidence>
<comment type="caution">
    <text evidence="10">The sequence shown here is derived from an EMBL/GenBank/DDBJ whole genome shotgun (WGS) entry which is preliminary data.</text>
</comment>
<dbReference type="PROSITE" id="PS50157">
    <property type="entry name" value="ZINC_FINGER_C2H2_2"/>
    <property type="match status" value="3"/>
</dbReference>
<keyword evidence="4 7" id="KW-0863">Zinc-finger</keyword>
<dbReference type="Proteomes" id="UP000316079">
    <property type="component" value="Unassembled WGS sequence"/>
</dbReference>
<dbReference type="GO" id="GO:0005634">
    <property type="term" value="C:nucleus"/>
    <property type="evidence" value="ECO:0007669"/>
    <property type="project" value="UniProtKB-SubCell"/>
</dbReference>
<gene>
    <name evidence="10" type="ORF">DNTS_030888</name>
</gene>